<dbReference type="RefSeq" id="WP_053232601.1">
    <property type="nucleotide sequence ID" value="NZ_CP011125.1"/>
</dbReference>
<keyword evidence="5" id="KW-0804">Transcription</keyword>
<dbReference type="STRING" id="927083.DB32_002500"/>
<keyword evidence="1 6" id="KW-0597">Phosphoprotein</keyword>
<dbReference type="SUPFAM" id="SSF52172">
    <property type="entry name" value="CheY-like"/>
    <property type="match status" value="1"/>
</dbReference>
<dbReference type="GO" id="GO:0005829">
    <property type="term" value="C:cytosol"/>
    <property type="evidence" value="ECO:0007669"/>
    <property type="project" value="TreeGrafter"/>
</dbReference>
<dbReference type="EMBL" id="CP011125">
    <property type="protein sequence ID" value="AKF05351.1"/>
    <property type="molecule type" value="Genomic_DNA"/>
</dbReference>
<dbReference type="InterPro" id="IPR000160">
    <property type="entry name" value="GGDEF_dom"/>
</dbReference>
<protein>
    <submittedName>
        <fullName evidence="10">Phosphate regulon transcriptional regulatory protein PhoB</fullName>
    </submittedName>
</protein>
<dbReference type="GO" id="GO:0000156">
    <property type="term" value="F:phosphorelay response regulator activity"/>
    <property type="evidence" value="ECO:0007669"/>
    <property type="project" value="TreeGrafter"/>
</dbReference>
<dbReference type="SMART" id="SM00267">
    <property type="entry name" value="GGDEF"/>
    <property type="match status" value="1"/>
</dbReference>
<organism evidence="10 11">
    <name type="scientific">Sandaracinus amylolyticus</name>
    <dbReference type="NCBI Taxonomy" id="927083"/>
    <lineage>
        <taxon>Bacteria</taxon>
        <taxon>Pseudomonadati</taxon>
        <taxon>Myxococcota</taxon>
        <taxon>Polyangia</taxon>
        <taxon>Polyangiales</taxon>
        <taxon>Sandaracinaceae</taxon>
        <taxon>Sandaracinus</taxon>
    </lineage>
</organism>
<evidence type="ECO:0000256" key="4">
    <source>
        <dbReference type="ARBA" id="ARBA00023125"/>
    </source>
</evidence>
<dbReference type="GO" id="GO:0000976">
    <property type="term" value="F:transcription cis-regulatory region binding"/>
    <property type="evidence" value="ECO:0007669"/>
    <property type="project" value="TreeGrafter"/>
</dbReference>
<evidence type="ECO:0000256" key="6">
    <source>
        <dbReference type="PROSITE-ProRule" id="PRU00169"/>
    </source>
</evidence>
<dbReference type="InterPro" id="IPR011006">
    <property type="entry name" value="CheY-like_superfamily"/>
</dbReference>
<dbReference type="PANTHER" id="PTHR48111:SF1">
    <property type="entry name" value="TWO-COMPONENT RESPONSE REGULATOR ORR33"/>
    <property type="match status" value="1"/>
</dbReference>
<keyword evidence="4" id="KW-0238">DNA-binding</keyword>
<evidence type="ECO:0000256" key="5">
    <source>
        <dbReference type="ARBA" id="ARBA00023163"/>
    </source>
</evidence>
<accession>A0A0F6YH40</accession>
<dbReference type="Proteomes" id="UP000034883">
    <property type="component" value="Chromosome"/>
</dbReference>
<keyword evidence="11" id="KW-1185">Reference proteome</keyword>
<evidence type="ECO:0000313" key="11">
    <source>
        <dbReference type="Proteomes" id="UP000034883"/>
    </source>
</evidence>
<gene>
    <name evidence="10" type="ORF">DB32_002500</name>
</gene>
<dbReference type="KEGG" id="samy:DB32_002500"/>
<feature type="domain" description="Response regulatory" evidence="8">
    <location>
        <begin position="4"/>
        <end position="134"/>
    </location>
</feature>
<feature type="region of interest" description="Disordered" evidence="7">
    <location>
        <begin position="278"/>
        <end position="304"/>
    </location>
</feature>
<dbReference type="NCBIfam" id="TIGR00254">
    <property type="entry name" value="GGDEF"/>
    <property type="match status" value="1"/>
</dbReference>
<evidence type="ECO:0000259" key="9">
    <source>
        <dbReference type="PROSITE" id="PS50887"/>
    </source>
</evidence>
<dbReference type="Gene3D" id="3.40.50.2300">
    <property type="match status" value="1"/>
</dbReference>
<dbReference type="Pfam" id="PF00990">
    <property type="entry name" value="GGDEF"/>
    <property type="match status" value="1"/>
</dbReference>
<dbReference type="Gene3D" id="3.30.70.270">
    <property type="match status" value="1"/>
</dbReference>
<evidence type="ECO:0000256" key="7">
    <source>
        <dbReference type="SAM" id="MobiDB-lite"/>
    </source>
</evidence>
<dbReference type="InterPro" id="IPR029787">
    <property type="entry name" value="Nucleotide_cyclase"/>
</dbReference>
<proteinExistence type="predicted"/>
<dbReference type="GO" id="GO:0006355">
    <property type="term" value="P:regulation of DNA-templated transcription"/>
    <property type="evidence" value="ECO:0007669"/>
    <property type="project" value="TreeGrafter"/>
</dbReference>
<dbReference type="PANTHER" id="PTHR48111">
    <property type="entry name" value="REGULATOR OF RPOS"/>
    <property type="match status" value="1"/>
</dbReference>
<keyword evidence="2" id="KW-0902">Two-component regulatory system</keyword>
<dbReference type="InterPro" id="IPR039420">
    <property type="entry name" value="WalR-like"/>
</dbReference>
<evidence type="ECO:0000256" key="1">
    <source>
        <dbReference type="ARBA" id="ARBA00022553"/>
    </source>
</evidence>
<keyword evidence="3" id="KW-0805">Transcription regulation</keyword>
<dbReference type="PROSITE" id="PS50887">
    <property type="entry name" value="GGDEF"/>
    <property type="match status" value="1"/>
</dbReference>
<name>A0A0F6YH40_9BACT</name>
<evidence type="ECO:0000313" key="10">
    <source>
        <dbReference type="EMBL" id="AKF05351.1"/>
    </source>
</evidence>
<evidence type="ECO:0000256" key="2">
    <source>
        <dbReference type="ARBA" id="ARBA00023012"/>
    </source>
</evidence>
<dbReference type="GO" id="GO:0032993">
    <property type="term" value="C:protein-DNA complex"/>
    <property type="evidence" value="ECO:0007669"/>
    <property type="project" value="TreeGrafter"/>
</dbReference>
<dbReference type="InterPro" id="IPR001789">
    <property type="entry name" value="Sig_transdc_resp-reg_receiver"/>
</dbReference>
<dbReference type="SUPFAM" id="SSF55073">
    <property type="entry name" value="Nucleotide cyclase"/>
    <property type="match status" value="1"/>
</dbReference>
<dbReference type="Pfam" id="PF00072">
    <property type="entry name" value="Response_reg"/>
    <property type="match status" value="1"/>
</dbReference>
<feature type="domain" description="GGDEF" evidence="9">
    <location>
        <begin position="180"/>
        <end position="304"/>
    </location>
</feature>
<dbReference type="SMART" id="SM00448">
    <property type="entry name" value="REC"/>
    <property type="match status" value="1"/>
</dbReference>
<dbReference type="InterPro" id="IPR043128">
    <property type="entry name" value="Rev_trsase/Diguanyl_cyclase"/>
</dbReference>
<feature type="modified residue" description="4-aspartylphosphate" evidence="6">
    <location>
        <position position="53"/>
    </location>
</feature>
<dbReference type="OrthoDB" id="9801651at2"/>
<reference evidence="10 11" key="1">
    <citation type="submission" date="2015-03" db="EMBL/GenBank/DDBJ databases">
        <title>Genome assembly of Sandaracinus amylolyticus DSM 53668.</title>
        <authorList>
            <person name="Sharma G."/>
            <person name="Subramanian S."/>
        </authorList>
    </citation>
    <scope>NUCLEOTIDE SEQUENCE [LARGE SCALE GENOMIC DNA]</scope>
    <source>
        <strain evidence="10 11">DSM 53668</strain>
    </source>
</reference>
<dbReference type="PROSITE" id="PS50110">
    <property type="entry name" value="RESPONSE_REGULATORY"/>
    <property type="match status" value="1"/>
</dbReference>
<sequence length="304" mass="32507">MNALVLIAEPDPFNLRLLQEVCEAAGHEVVTALEGGAALDLVARKRPDLALIDVGLPMHAPLPTPVVPGDDSLGGLEVLRVLKADPELKAIPVLVTTPADDVESRRASIVLGAEDYVARPYRVFEIQQRIRNALRRVIAERRLLSLGDEELLDPLTRAGSAAQMQISIEYEMTRAVRYGHPLSCVSLRVAGLGRVIAEHGREAGDGVLVQLTQGVRGCIRAIDHLFRADRDELVVLLPETSAGDAKTVVRRLREREESGGLAGAATGAPLGLEIGVAGRPESRATDGPALLAAARSSRRPLAKV</sequence>
<evidence type="ECO:0000259" key="8">
    <source>
        <dbReference type="PROSITE" id="PS50110"/>
    </source>
</evidence>
<dbReference type="AlphaFoldDB" id="A0A0F6YH40"/>
<evidence type="ECO:0000256" key="3">
    <source>
        <dbReference type="ARBA" id="ARBA00023015"/>
    </source>
</evidence>